<dbReference type="GO" id="GO:0005634">
    <property type="term" value="C:nucleus"/>
    <property type="evidence" value="ECO:0007669"/>
    <property type="project" value="UniProtKB-SubCell"/>
</dbReference>
<dbReference type="InterPro" id="IPR051762">
    <property type="entry name" value="UBF1"/>
</dbReference>
<feature type="region of interest" description="Disordered" evidence="5">
    <location>
        <begin position="409"/>
        <end position="445"/>
    </location>
</feature>
<dbReference type="GO" id="GO:0003677">
    <property type="term" value="F:DNA binding"/>
    <property type="evidence" value="ECO:0007669"/>
    <property type="project" value="UniProtKB-UniRule"/>
</dbReference>
<dbReference type="SUPFAM" id="SSF47095">
    <property type="entry name" value="HMG-box"/>
    <property type="match status" value="2"/>
</dbReference>
<gene>
    <name evidence="7" type="ORF">CHIRRI_LOCUS919</name>
</gene>
<evidence type="ECO:0000256" key="2">
    <source>
        <dbReference type="ARBA" id="ARBA00023125"/>
    </source>
</evidence>
<reference evidence="7" key="2">
    <citation type="submission" date="2022-10" db="EMBL/GenBank/DDBJ databases">
        <authorList>
            <consortium name="ENA_rothamsted_submissions"/>
            <consortium name="culmorum"/>
            <person name="King R."/>
        </authorList>
    </citation>
    <scope>NUCLEOTIDE SEQUENCE</scope>
</reference>
<feature type="DNA-binding region" description="HMG box" evidence="4">
    <location>
        <begin position="326"/>
        <end position="389"/>
    </location>
</feature>
<keyword evidence="2 4" id="KW-0238">DNA-binding</keyword>
<dbReference type="Proteomes" id="UP001153620">
    <property type="component" value="Chromosome 1"/>
</dbReference>
<name>A0A9N9WJM1_9DIPT</name>
<comment type="subcellular location">
    <subcellularLocation>
        <location evidence="1">Nucleus</location>
    </subcellularLocation>
</comment>
<dbReference type="Gene3D" id="1.10.30.10">
    <property type="entry name" value="High mobility group box domain"/>
    <property type="match status" value="2"/>
</dbReference>
<dbReference type="PROSITE" id="PS50118">
    <property type="entry name" value="HMG_BOX_2"/>
    <property type="match status" value="2"/>
</dbReference>
<evidence type="ECO:0000256" key="1">
    <source>
        <dbReference type="ARBA" id="ARBA00004123"/>
    </source>
</evidence>
<dbReference type="EMBL" id="OU895877">
    <property type="protein sequence ID" value="CAG9797933.1"/>
    <property type="molecule type" value="Genomic_DNA"/>
</dbReference>
<dbReference type="SMART" id="SM00398">
    <property type="entry name" value="HMG"/>
    <property type="match status" value="2"/>
</dbReference>
<dbReference type="OrthoDB" id="1919336at2759"/>
<reference evidence="7" key="1">
    <citation type="submission" date="2022-01" db="EMBL/GenBank/DDBJ databases">
        <authorList>
            <person name="King R."/>
        </authorList>
    </citation>
    <scope>NUCLEOTIDE SEQUENCE</scope>
</reference>
<keyword evidence="3 4" id="KW-0539">Nucleus</keyword>
<feature type="region of interest" description="Disordered" evidence="5">
    <location>
        <begin position="495"/>
        <end position="515"/>
    </location>
</feature>
<protein>
    <recommendedName>
        <fullName evidence="6">HMG box domain-containing protein</fullName>
    </recommendedName>
</protein>
<evidence type="ECO:0000313" key="7">
    <source>
        <dbReference type="EMBL" id="CAG9797933.1"/>
    </source>
</evidence>
<proteinExistence type="predicted"/>
<dbReference type="PANTHER" id="PTHR46318">
    <property type="entry name" value="UPSTREAM BINDING TRANSCRIPTION FACTOR"/>
    <property type="match status" value="1"/>
</dbReference>
<feature type="DNA-binding region" description="HMG box" evidence="4">
    <location>
        <begin position="151"/>
        <end position="225"/>
    </location>
</feature>
<dbReference type="InterPro" id="IPR009071">
    <property type="entry name" value="HMG_box_dom"/>
</dbReference>
<dbReference type="InterPro" id="IPR036910">
    <property type="entry name" value="HMG_box_dom_sf"/>
</dbReference>
<organism evidence="7 8">
    <name type="scientific">Chironomus riparius</name>
    <dbReference type="NCBI Taxonomy" id="315576"/>
    <lineage>
        <taxon>Eukaryota</taxon>
        <taxon>Metazoa</taxon>
        <taxon>Ecdysozoa</taxon>
        <taxon>Arthropoda</taxon>
        <taxon>Hexapoda</taxon>
        <taxon>Insecta</taxon>
        <taxon>Pterygota</taxon>
        <taxon>Neoptera</taxon>
        <taxon>Endopterygota</taxon>
        <taxon>Diptera</taxon>
        <taxon>Nematocera</taxon>
        <taxon>Chironomoidea</taxon>
        <taxon>Chironomidae</taxon>
        <taxon>Chironominae</taxon>
        <taxon>Chironomus</taxon>
    </lineage>
</organism>
<feature type="domain" description="HMG box" evidence="6">
    <location>
        <begin position="151"/>
        <end position="225"/>
    </location>
</feature>
<dbReference type="AlphaFoldDB" id="A0A9N9WJM1"/>
<dbReference type="PANTHER" id="PTHR46318:SF3">
    <property type="entry name" value="UPSTREAM BINDING TRANSCRIPTION FACTOR"/>
    <property type="match status" value="1"/>
</dbReference>
<feature type="compositionally biased region" description="Acidic residues" evidence="5">
    <location>
        <begin position="619"/>
        <end position="633"/>
    </location>
</feature>
<feature type="domain" description="HMG box" evidence="6">
    <location>
        <begin position="326"/>
        <end position="389"/>
    </location>
</feature>
<sequence>MARKKEVTKDSESDSDVEDVKKIKDVKKAKQDSSDEEDDDVESEEEEMIYNEYTNPTDHLKIETKFPLELKLQLLAEIKNINKRKTSSYKVAMKHFDWSQISIEGHTIEECKACLDEILKPICSIRTLDEMLTDYEQHHQKYDLKMHPDAPKIPRNAVMRFIDDNRDKFKKALIKEFPGTQIGLKEISSYGAKKFNELPATKQEQYKAQYKVELKAYAEKKAELLRNCPELVKKRAVRIRTTKDKKVRERKGKPELPYVTPFMIYREELAKEGKTITYHDAQQLYKNMPDEEKIKHIQTLLALDTHLDKQFSSQEQKILKNPNGMPARPLNAYNFFLKDLCKDTSIDRKEILKTSSILWKTIDPEKKAVYIAKYQNEVEAWQEKMKLWIQTLPVEQQSEQMAKHGFLSKLESTKKRKRNDESLMSLQNPPLIESDPKKRKKQTTLDNIVTIKKEEPKEKSVINIIPASPTKQSKVSNAQIANVSSLSKTVDIDTPTKKKKKGFESDASSIDSTPRKKKFKETVESFGSYPSLNAAHYFMTQKYTGKPSKVAKAYSKLSKHEKKQINAEMKKIKNDYFLKLKKFATENTNYADKVRNFHTSNRQEQEQSISWHTAKGTDNSDDSDDDSDQSDSS</sequence>
<evidence type="ECO:0000313" key="8">
    <source>
        <dbReference type="Proteomes" id="UP001153620"/>
    </source>
</evidence>
<feature type="compositionally biased region" description="Acidic residues" evidence="5">
    <location>
        <begin position="34"/>
        <end position="45"/>
    </location>
</feature>
<evidence type="ECO:0000259" key="6">
    <source>
        <dbReference type="PROSITE" id="PS50118"/>
    </source>
</evidence>
<evidence type="ECO:0000256" key="4">
    <source>
        <dbReference type="PROSITE-ProRule" id="PRU00267"/>
    </source>
</evidence>
<feature type="region of interest" description="Disordered" evidence="5">
    <location>
        <begin position="1"/>
        <end position="45"/>
    </location>
</feature>
<feature type="region of interest" description="Disordered" evidence="5">
    <location>
        <begin position="596"/>
        <end position="633"/>
    </location>
</feature>
<feature type="compositionally biased region" description="Polar residues" evidence="5">
    <location>
        <begin position="597"/>
        <end position="611"/>
    </location>
</feature>
<feature type="compositionally biased region" description="Basic and acidic residues" evidence="5">
    <location>
        <begin position="1"/>
        <end position="33"/>
    </location>
</feature>
<evidence type="ECO:0000256" key="5">
    <source>
        <dbReference type="SAM" id="MobiDB-lite"/>
    </source>
</evidence>
<keyword evidence="8" id="KW-1185">Reference proteome</keyword>
<accession>A0A9N9WJM1</accession>
<evidence type="ECO:0000256" key="3">
    <source>
        <dbReference type="ARBA" id="ARBA00023242"/>
    </source>
</evidence>